<dbReference type="GO" id="GO:0000155">
    <property type="term" value="F:phosphorelay sensor kinase activity"/>
    <property type="evidence" value="ECO:0007669"/>
    <property type="project" value="InterPro"/>
</dbReference>
<dbReference type="Gene3D" id="3.30.565.10">
    <property type="entry name" value="Histidine kinase-like ATPase, C-terminal domain"/>
    <property type="match status" value="1"/>
</dbReference>
<evidence type="ECO:0000256" key="5">
    <source>
        <dbReference type="ARBA" id="ARBA00022741"/>
    </source>
</evidence>
<dbReference type="InterPro" id="IPR050482">
    <property type="entry name" value="Sensor_HK_TwoCompSys"/>
</dbReference>
<evidence type="ECO:0000259" key="10">
    <source>
        <dbReference type="PROSITE" id="PS50109"/>
    </source>
</evidence>
<keyword evidence="8" id="KW-0902">Two-component regulatory system</keyword>
<dbReference type="AlphaFoldDB" id="A0A1X9YSC1"/>
<dbReference type="OrthoDB" id="9760839at2"/>
<dbReference type="GO" id="GO:0016020">
    <property type="term" value="C:membrane"/>
    <property type="evidence" value="ECO:0007669"/>
    <property type="project" value="InterPro"/>
</dbReference>
<dbReference type="PANTHER" id="PTHR24421:SF10">
    <property type="entry name" value="NITRATE_NITRITE SENSOR PROTEIN NARQ"/>
    <property type="match status" value="1"/>
</dbReference>
<keyword evidence="3" id="KW-0597">Phosphoprotein</keyword>
<proteinExistence type="predicted"/>
<reference evidence="12" key="1">
    <citation type="submission" date="2017-05" db="EMBL/GenBank/DDBJ databases">
        <authorList>
            <person name="Ray J."/>
            <person name="Price M."/>
            <person name="Deutschbauer A."/>
        </authorList>
    </citation>
    <scope>NUCLEOTIDE SEQUENCE [LARGE SCALE GENOMIC DNA]</scope>
    <source>
        <strain evidence="12">DSM 19842</strain>
    </source>
</reference>
<dbReference type="PANTHER" id="PTHR24421">
    <property type="entry name" value="NITRATE/NITRITE SENSOR PROTEIN NARX-RELATED"/>
    <property type="match status" value="1"/>
</dbReference>
<feature type="domain" description="Histidine kinase" evidence="10">
    <location>
        <begin position="69"/>
        <end position="262"/>
    </location>
</feature>
<keyword evidence="6 11" id="KW-0418">Kinase</keyword>
<feature type="transmembrane region" description="Helical" evidence="9">
    <location>
        <begin position="6"/>
        <end position="29"/>
    </location>
</feature>
<keyword evidence="4" id="KW-0808">Transferase</keyword>
<evidence type="ECO:0000256" key="2">
    <source>
        <dbReference type="ARBA" id="ARBA00012438"/>
    </source>
</evidence>
<keyword evidence="9" id="KW-0472">Membrane</keyword>
<keyword evidence="5" id="KW-0547">Nucleotide-binding</keyword>
<dbReference type="EC" id="2.7.13.3" evidence="2"/>
<dbReference type="STRING" id="709015.GCA_000472485_02032"/>
<evidence type="ECO:0000256" key="6">
    <source>
        <dbReference type="ARBA" id="ARBA00022777"/>
    </source>
</evidence>
<evidence type="ECO:0000256" key="4">
    <source>
        <dbReference type="ARBA" id="ARBA00022679"/>
    </source>
</evidence>
<dbReference type="InterPro" id="IPR005467">
    <property type="entry name" value="His_kinase_dom"/>
</dbReference>
<dbReference type="EMBL" id="CP021235">
    <property type="protein sequence ID" value="ARS35757.1"/>
    <property type="molecule type" value="Genomic_DNA"/>
</dbReference>
<dbReference type="SUPFAM" id="SSF55874">
    <property type="entry name" value="ATPase domain of HSP90 chaperone/DNA topoisomerase II/histidine kinase"/>
    <property type="match status" value="1"/>
</dbReference>
<dbReference type="Gene3D" id="1.20.5.1930">
    <property type="match status" value="1"/>
</dbReference>
<dbReference type="Pfam" id="PF02518">
    <property type="entry name" value="HATPase_c"/>
    <property type="match status" value="1"/>
</dbReference>
<evidence type="ECO:0000313" key="12">
    <source>
        <dbReference type="Proteomes" id="UP000266292"/>
    </source>
</evidence>
<dbReference type="Pfam" id="PF07730">
    <property type="entry name" value="HisKA_3"/>
    <property type="match status" value="1"/>
</dbReference>
<evidence type="ECO:0000256" key="3">
    <source>
        <dbReference type="ARBA" id="ARBA00022553"/>
    </source>
</evidence>
<evidence type="ECO:0000256" key="8">
    <source>
        <dbReference type="ARBA" id="ARBA00023012"/>
    </source>
</evidence>
<dbReference type="RefSeq" id="WP_025606834.1">
    <property type="nucleotide sequence ID" value="NZ_CP021235.1"/>
</dbReference>
<sequence length="277" mass="31200">MSDVPWIIGAGTALLLGLSIFITLMTLTYQQRRLQHRKELDHLTMAYQREILQARLEAQEQTLLAVSQELHDNLGQQLALIRLHMSTLDMTGTQPPGQKVQFCKEVLDQAVTDLRHLSRRLNSRHVDHQSLPDLLRDLLQSIQKTGVLTATFRLQGQEQNIPAEKKLLVFRMVQEALSNSIRHAAATSIRACLAYHSDKLLLQISDDGKGIKPSELSSRVGSSEGSGLFNMHYRAKLMGARLLIRRQEPRGTLVSIELPYYTPNTTSYDHNQSSPCG</sequence>
<organism evidence="11 12">
    <name type="scientific">Pontibacter actiniarum</name>
    <dbReference type="NCBI Taxonomy" id="323450"/>
    <lineage>
        <taxon>Bacteria</taxon>
        <taxon>Pseudomonadati</taxon>
        <taxon>Bacteroidota</taxon>
        <taxon>Cytophagia</taxon>
        <taxon>Cytophagales</taxon>
        <taxon>Hymenobacteraceae</taxon>
        <taxon>Pontibacter</taxon>
    </lineage>
</organism>
<dbReference type="KEGG" id="pact:CA264_10060"/>
<dbReference type="Proteomes" id="UP000266292">
    <property type="component" value="Chromosome"/>
</dbReference>
<dbReference type="InterPro" id="IPR003594">
    <property type="entry name" value="HATPase_dom"/>
</dbReference>
<dbReference type="GO" id="GO:0046983">
    <property type="term" value="F:protein dimerization activity"/>
    <property type="evidence" value="ECO:0007669"/>
    <property type="project" value="InterPro"/>
</dbReference>
<dbReference type="SMART" id="SM00387">
    <property type="entry name" value="HATPase_c"/>
    <property type="match status" value="1"/>
</dbReference>
<gene>
    <name evidence="11" type="ORF">CA264_10060</name>
</gene>
<evidence type="ECO:0000256" key="1">
    <source>
        <dbReference type="ARBA" id="ARBA00000085"/>
    </source>
</evidence>
<evidence type="ECO:0000256" key="9">
    <source>
        <dbReference type="SAM" id="Phobius"/>
    </source>
</evidence>
<dbReference type="CDD" id="cd16917">
    <property type="entry name" value="HATPase_UhpB-NarQ-NarX-like"/>
    <property type="match status" value="1"/>
</dbReference>
<dbReference type="InterPro" id="IPR036890">
    <property type="entry name" value="HATPase_C_sf"/>
</dbReference>
<keyword evidence="9" id="KW-0812">Transmembrane</keyword>
<accession>A0A1X9YSC1</accession>
<dbReference type="InterPro" id="IPR011712">
    <property type="entry name" value="Sig_transdc_His_kin_sub3_dim/P"/>
</dbReference>
<keyword evidence="9" id="KW-1133">Transmembrane helix</keyword>
<evidence type="ECO:0000256" key="7">
    <source>
        <dbReference type="ARBA" id="ARBA00022840"/>
    </source>
</evidence>
<keyword evidence="12" id="KW-1185">Reference proteome</keyword>
<dbReference type="PROSITE" id="PS50109">
    <property type="entry name" value="HIS_KIN"/>
    <property type="match status" value="1"/>
</dbReference>
<comment type="catalytic activity">
    <reaction evidence="1">
        <text>ATP + protein L-histidine = ADP + protein N-phospho-L-histidine.</text>
        <dbReference type="EC" id="2.7.13.3"/>
    </reaction>
</comment>
<dbReference type="GO" id="GO:0005524">
    <property type="term" value="F:ATP binding"/>
    <property type="evidence" value="ECO:0007669"/>
    <property type="project" value="UniProtKB-KW"/>
</dbReference>
<name>A0A1X9YSC1_9BACT</name>
<evidence type="ECO:0000313" key="11">
    <source>
        <dbReference type="EMBL" id="ARS35757.1"/>
    </source>
</evidence>
<protein>
    <recommendedName>
        <fullName evidence="2">histidine kinase</fullName>
        <ecNumber evidence="2">2.7.13.3</ecNumber>
    </recommendedName>
</protein>
<keyword evidence="7" id="KW-0067">ATP-binding</keyword>